<gene>
    <name evidence="8" type="ORF">EV644_12936</name>
</gene>
<proteinExistence type="predicted"/>
<organism evidence="8 9">
    <name type="scientific">Kribbella orskensis</name>
    <dbReference type="NCBI Taxonomy" id="2512216"/>
    <lineage>
        <taxon>Bacteria</taxon>
        <taxon>Bacillati</taxon>
        <taxon>Actinomycetota</taxon>
        <taxon>Actinomycetes</taxon>
        <taxon>Propionibacteriales</taxon>
        <taxon>Kribbellaceae</taxon>
        <taxon>Kribbella</taxon>
    </lineage>
</organism>
<keyword evidence="4 6" id="KW-0472">Membrane</keyword>
<feature type="transmembrane region" description="Helical" evidence="6">
    <location>
        <begin position="110"/>
        <end position="128"/>
    </location>
</feature>
<feature type="domain" description="Inositolphosphotransferase Aur1/Ipt1" evidence="7">
    <location>
        <begin position="47"/>
        <end position="226"/>
    </location>
</feature>
<dbReference type="PANTHER" id="PTHR31310">
    <property type="match status" value="1"/>
</dbReference>
<reference evidence="8 9" key="1">
    <citation type="journal article" date="2015" name="Stand. Genomic Sci.">
        <title>Genomic Encyclopedia of Bacterial and Archaeal Type Strains, Phase III: the genomes of soil and plant-associated and newly described type strains.</title>
        <authorList>
            <person name="Whitman W.B."/>
            <person name="Woyke T."/>
            <person name="Klenk H.P."/>
            <person name="Zhou Y."/>
            <person name="Lilburn T.G."/>
            <person name="Beck B.J."/>
            <person name="De Vos P."/>
            <person name="Vandamme P."/>
            <person name="Eisen J.A."/>
            <person name="Garrity G."/>
            <person name="Hugenholtz P."/>
            <person name="Kyrpides N.C."/>
        </authorList>
    </citation>
    <scope>NUCLEOTIDE SEQUENCE [LARGE SCALE GENOMIC DNA]</scope>
    <source>
        <strain evidence="8 9">VKM Ac-2538</strain>
    </source>
</reference>
<comment type="subcellular location">
    <subcellularLocation>
        <location evidence="1">Membrane</location>
        <topology evidence="1">Multi-pass membrane protein</topology>
    </subcellularLocation>
</comment>
<dbReference type="Proteomes" id="UP000295818">
    <property type="component" value="Unassembled WGS sequence"/>
</dbReference>
<dbReference type="InterPro" id="IPR052185">
    <property type="entry name" value="IPC_Synthase-Related"/>
</dbReference>
<keyword evidence="2 6" id="KW-0812">Transmembrane</keyword>
<evidence type="ECO:0000256" key="5">
    <source>
        <dbReference type="SAM" id="MobiDB-lite"/>
    </source>
</evidence>
<feature type="transmembrane region" description="Helical" evidence="6">
    <location>
        <begin position="161"/>
        <end position="183"/>
    </location>
</feature>
<evidence type="ECO:0000259" key="7">
    <source>
        <dbReference type="Pfam" id="PF14378"/>
    </source>
</evidence>
<dbReference type="InterPro" id="IPR026841">
    <property type="entry name" value="Aur1/Ipt1"/>
</dbReference>
<dbReference type="EMBL" id="SLWM01000029">
    <property type="protein sequence ID" value="TCO11668.1"/>
    <property type="molecule type" value="Genomic_DNA"/>
</dbReference>
<evidence type="ECO:0000256" key="2">
    <source>
        <dbReference type="ARBA" id="ARBA00022692"/>
    </source>
</evidence>
<evidence type="ECO:0000313" key="8">
    <source>
        <dbReference type="EMBL" id="TCO11668.1"/>
    </source>
</evidence>
<evidence type="ECO:0000256" key="6">
    <source>
        <dbReference type="SAM" id="Phobius"/>
    </source>
</evidence>
<feature type="transmembrane region" description="Helical" evidence="6">
    <location>
        <begin position="214"/>
        <end position="232"/>
    </location>
</feature>
<dbReference type="RefSeq" id="WP_132195972.1">
    <property type="nucleotide sequence ID" value="NZ_SLWM01000029.1"/>
</dbReference>
<feature type="transmembrane region" description="Helical" evidence="6">
    <location>
        <begin position="190"/>
        <end position="208"/>
    </location>
</feature>
<feature type="transmembrane region" description="Helical" evidence="6">
    <location>
        <begin position="80"/>
        <end position="98"/>
    </location>
</feature>
<feature type="region of interest" description="Disordered" evidence="5">
    <location>
        <begin position="235"/>
        <end position="274"/>
    </location>
</feature>
<name>A0ABY2B8G3_9ACTN</name>
<dbReference type="PANTHER" id="PTHR31310:SF7">
    <property type="entry name" value="PA-PHOSPHATASE RELATED-FAMILY PROTEIN DDB_G0268928"/>
    <property type="match status" value="1"/>
</dbReference>
<evidence type="ECO:0000256" key="4">
    <source>
        <dbReference type="ARBA" id="ARBA00023136"/>
    </source>
</evidence>
<evidence type="ECO:0000256" key="1">
    <source>
        <dbReference type="ARBA" id="ARBA00004141"/>
    </source>
</evidence>
<dbReference type="Pfam" id="PF14378">
    <property type="entry name" value="PAP2_3"/>
    <property type="match status" value="1"/>
</dbReference>
<sequence length="274" mass="30087">MSVRLAGARRRRVAREVVVILAAIGLYFGVRGLIETRVDLAYRNAERIIELEQSAGIFTEPEMQNAIADHGWLVDAVSNFYIYGHWPVLSVTLLWLMIRHRHEYSRFRNAMLISGAIGLLIFAVFPVAPPRFLTGYGFVDTVTEQTSAYRVLQPPAFVNQYAAVPSLHFGWNLLIGIAWANLAGHWIARLFGWLMPPAMLASIVLTANHYLLDGLVGGAIALLALVAANHLARRHHRPPMTPGPRPAPAGRAERPPASSGASTTPTSRCGGREA</sequence>
<feature type="transmembrane region" description="Helical" evidence="6">
    <location>
        <begin position="12"/>
        <end position="30"/>
    </location>
</feature>
<feature type="compositionally biased region" description="Low complexity" evidence="5">
    <location>
        <begin position="255"/>
        <end position="267"/>
    </location>
</feature>
<evidence type="ECO:0000313" key="9">
    <source>
        <dbReference type="Proteomes" id="UP000295818"/>
    </source>
</evidence>
<evidence type="ECO:0000256" key="3">
    <source>
        <dbReference type="ARBA" id="ARBA00022989"/>
    </source>
</evidence>
<protein>
    <submittedName>
        <fullName evidence="8">PAP2 superfamily protein</fullName>
    </submittedName>
</protein>
<dbReference type="CDD" id="cd03386">
    <property type="entry name" value="PAP2_Aur1_like"/>
    <property type="match status" value="1"/>
</dbReference>
<comment type="caution">
    <text evidence="8">The sequence shown here is derived from an EMBL/GenBank/DDBJ whole genome shotgun (WGS) entry which is preliminary data.</text>
</comment>
<accession>A0ABY2B8G3</accession>
<keyword evidence="3 6" id="KW-1133">Transmembrane helix</keyword>
<keyword evidence="9" id="KW-1185">Reference proteome</keyword>